<comment type="caution">
    <text evidence="1">The sequence shown here is derived from an EMBL/GenBank/DDBJ whole genome shotgun (WGS) entry which is preliminary data.</text>
</comment>
<reference evidence="1 3" key="1">
    <citation type="submission" date="2012-05" db="EMBL/GenBank/DDBJ databases">
        <title>Recombination and specialization in a pathogen metapopulation.</title>
        <authorList>
            <person name="Gardiner A."/>
            <person name="Kemen E."/>
            <person name="Schultz-Larsen T."/>
            <person name="MacLean D."/>
            <person name="Van Oosterhout C."/>
            <person name="Jones J.D.G."/>
        </authorList>
    </citation>
    <scope>NUCLEOTIDE SEQUENCE [LARGE SCALE GENOMIC DNA]</scope>
    <source>
        <strain evidence="1 3">Ac Nc2</strain>
    </source>
</reference>
<dbReference type="Proteomes" id="UP000053237">
    <property type="component" value="Unassembled WGS sequence"/>
</dbReference>
<dbReference type="EMBL" id="CAIX01000257">
    <property type="protein sequence ID" value="CCI48940.1"/>
    <property type="molecule type" value="Genomic_DNA"/>
</dbReference>
<proteinExistence type="predicted"/>
<protein>
    <submittedName>
        <fullName evidence="1">Uncharacterized protein</fullName>
    </submittedName>
</protein>
<evidence type="ECO:0000313" key="1">
    <source>
        <dbReference type="EMBL" id="CCI48933.1"/>
    </source>
</evidence>
<dbReference type="AlphaFoldDB" id="A0A024GPZ5"/>
<dbReference type="InParanoid" id="A0A024GPZ5"/>
<dbReference type="EMBL" id="CAIX01000257">
    <property type="protein sequence ID" value="CCI48933.1"/>
    <property type="molecule type" value="Genomic_DNA"/>
</dbReference>
<dbReference type="Pfam" id="PF15003">
    <property type="entry name" value="HAUS2"/>
    <property type="match status" value="1"/>
</dbReference>
<dbReference type="InterPro" id="IPR028346">
    <property type="entry name" value="HAUS2"/>
</dbReference>
<name>A0A024GPZ5_9STRA</name>
<organism evidence="1 3">
    <name type="scientific">Albugo candida</name>
    <dbReference type="NCBI Taxonomy" id="65357"/>
    <lineage>
        <taxon>Eukaryota</taxon>
        <taxon>Sar</taxon>
        <taxon>Stramenopiles</taxon>
        <taxon>Oomycota</taxon>
        <taxon>Peronosporomycetes</taxon>
        <taxon>Albuginales</taxon>
        <taxon>Albuginaceae</taxon>
        <taxon>Albugo</taxon>
    </lineage>
</organism>
<gene>
    <name evidence="1" type="ORF">BN9_101420</name>
    <name evidence="2" type="ORF">BN9_101490</name>
</gene>
<accession>A0A024GPZ5</accession>
<dbReference type="GO" id="GO:0031023">
    <property type="term" value="P:microtubule organizing center organization"/>
    <property type="evidence" value="ECO:0007669"/>
    <property type="project" value="InterPro"/>
</dbReference>
<evidence type="ECO:0000313" key="3">
    <source>
        <dbReference type="Proteomes" id="UP000053237"/>
    </source>
</evidence>
<sequence>MANPWLHSTNGREEFALGGLQQFAARQGLKPEIPEKNSSLETLTQLRQLSDLHQTVLERTKQIERLEATHNADEILTPQRIDYRINEIRSCRMQMEQFIRAAESILQILRAASIEDAIPIELEYQEKLVELFTNMTQFSKYSKLQNLDILDGMHAAMTQYPPLIEKLQESIQQTQSIFNRLKSVEKAYEWAIMQTIN</sequence>
<dbReference type="GO" id="GO:0051225">
    <property type="term" value="P:spindle assembly"/>
    <property type="evidence" value="ECO:0007669"/>
    <property type="project" value="InterPro"/>
</dbReference>
<evidence type="ECO:0000313" key="2">
    <source>
        <dbReference type="EMBL" id="CCI48940.1"/>
    </source>
</evidence>
<keyword evidence="3" id="KW-1185">Reference proteome</keyword>